<dbReference type="AlphaFoldDB" id="A0A7S1XTH5"/>
<reference evidence="4" key="1">
    <citation type="submission" date="2021-01" db="EMBL/GenBank/DDBJ databases">
        <authorList>
            <person name="Corre E."/>
            <person name="Pelletier E."/>
            <person name="Niang G."/>
            <person name="Scheremetjew M."/>
            <person name="Finn R."/>
            <person name="Kale V."/>
            <person name="Holt S."/>
            <person name="Cochrane G."/>
            <person name="Meng A."/>
            <person name="Brown T."/>
            <person name="Cohen L."/>
        </authorList>
    </citation>
    <scope>NUCLEOTIDE SEQUENCE</scope>
    <source>
        <strain evidence="4">CCMP2877</strain>
    </source>
</reference>
<evidence type="ECO:0000259" key="3">
    <source>
        <dbReference type="PROSITE" id="PS51371"/>
    </source>
</evidence>
<gene>
    <name evidence="4" type="ORF">PPAR1163_LOCUS19505</name>
</gene>
<dbReference type="SMART" id="SM00116">
    <property type="entry name" value="CBS"/>
    <property type="match status" value="2"/>
</dbReference>
<dbReference type="CDD" id="cd04623">
    <property type="entry name" value="CBS_pair_bac_euk"/>
    <property type="match status" value="1"/>
</dbReference>
<sequence length="187" mass="20727">MLTNPPPPSLPHTQPTYMQRRYGDAPEDIGHSSTASTAWEKSCYFKIDFKISQDASVYEAVQKFAAYNIGCLVVMKGDEVAGIISERDYVTKIALLGRKSVDTKVSEVCTSGANMVVARTTDSVQECMGKMLARDIRHLPVVEEETGQVVGMLSVKDLIKELVKEKDEIITKLTDFTMGRGAFFEHV</sequence>
<dbReference type="InterPro" id="IPR044725">
    <property type="entry name" value="CBSX3_CBS_dom"/>
</dbReference>
<dbReference type="InterPro" id="IPR046342">
    <property type="entry name" value="CBS_dom_sf"/>
</dbReference>
<dbReference type="Gene3D" id="3.10.580.10">
    <property type="entry name" value="CBS-domain"/>
    <property type="match status" value="1"/>
</dbReference>
<dbReference type="PANTHER" id="PTHR43080">
    <property type="entry name" value="CBS DOMAIN-CONTAINING PROTEIN CBSX3, MITOCHONDRIAL"/>
    <property type="match status" value="1"/>
</dbReference>
<dbReference type="InterPro" id="IPR051257">
    <property type="entry name" value="Diverse_CBS-Domain"/>
</dbReference>
<evidence type="ECO:0000313" key="4">
    <source>
        <dbReference type="EMBL" id="CAD9261125.1"/>
    </source>
</evidence>
<dbReference type="PANTHER" id="PTHR43080:SF2">
    <property type="entry name" value="CBS DOMAIN-CONTAINING PROTEIN"/>
    <property type="match status" value="1"/>
</dbReference>
<evidence type="ECO:0000256" key="1">
    <source>
        <dbReference type="ARBA" id="ARBA00023122"/>
    </source>
</evidence>
<organism evidence="4">
    <name type="scientific">Phaeomonas parva</name>
    <dbReference type="NCBI Taxonomy" id="124430"/>
    <lineage>
        <taxon>Eukaryota</taxon>
        <taxon>Sar</taxon>
        <taxon>Stramenopiles</taxon>
        <taxon>Ochrophyta</taxon>
        <taxon>Pinguiophyceae</taxon>
        <taxon>Pinguiochrysidales</taxon>
        <taxon>Pinguiochrysidaceae</taxon>
        <taxon>Phaeomonas</taxon>
    </lineage>
</organism>
<dbReference type="PROSITE" id="PS51371">
    <property type="entry name" value="CBS"/>
    <property type="match status" value="2"/>
</dbReference>
<feature type="domain" description="CBS" evidence="3">
    <location>
        <begin position="109"/>
        <end position="168"/>
    </location>
</feature>
<dbReference type="EMBL" id="HBGJ01030871">
    <property type="protein sequence ID" value="CAD9261125.1"/>
    <property type="molecule type" value="Transcribed_RNA"/>
</dbReference>
<keyword evidence="1 2" id="KW-0129">CBS domain</keyword>
<accession>A0A7S1XTH5</accession>
<protein>
    <recommendedName>
        <fullName evidence="3">CBS domain-containing protein</fullName>
    </recommendedName>
</protein>
<feature type="domain" description="CBS" evidence="3">
    <location>
        <begin position="44"/>
        <end position="100"/>
    </location>
</feature>
<evidence type="ECO:0000256" key="2">
    <source>
        <dbReference type="PROSITE-ProRule" id="PRU00703"/>
    </source>
</evidence>
<dbReference type="Pfam" id="PF00571">
    <property type="entry name" value="CBS"/>
    <property type="match status" value="2"/>
</dbReference>
<name>A0A7S1XTH5_9STRA</name>
<dbReference type="InterPro" id="IPR000644">
    <property type="entry name" value="CBS_dom"/>
</dbReference>
<dbReference type="SUPFAM" id="SSF54631">
    <property type="entry name" value="CBS-domain pair"/>
    <property type="match status" value="1"/>
</dbReference>
<proteinExistence type="predicted"/>